<accession>A0A915K608</accession>
<dbReference type="Proteomes" id="UP000887565">
    <property type="component" value="Unplaced"/>
</dbReference>
<evidence type="ECO:0000313" key="1">
    <source>
        <dbReference type="Proteomes" id="UP000887565"/>
    </source>
</evidence>
<sequence>HSIAIPRNESSLSPLRRDLLKQKQKLRQSEFAQISAEYMRINGITQNFKGLFGYQPKSHGSGIKVNSSVDTVAGVAGENSTSSQKLTKESPSGRRGFLNKNYSVANNSSCNQSIDACHKSLHHLPSVTTNGDELEGTERNVTEGRGSCRPVQFGLTLPSDVFRKISLILSDRKWIFRMNVSSRDDPLRSVPKRQV</sequence>
<protein>
    <submittedName>
        <fullName evidence="2">Uncharacterized protein</fullName>
    </submittedName>
</protein>
<name>A0A915K608_ROMCU</name>
<evidence type="ECO:0000313" key="2">
    <source>
        <dbReference type="WBParaSite" id="nRc.2.0.1.t34165-RA"/>
    </source>
</evidence>
<keyword evidence="1" id="KW-1185">Reference proteome</keyword>
<dbReference type="AlphaFoldDB" id="A0A915K608"/>
<reference evidence="2" key="1">
    <citation type="submission" date="2022-11" db="UniProtKB">
        <authorList>
            <consortium name="WormBaseParasite"/>
        </authorList>
    </citation>
    <scope>IDENTIFICATION</scope>
</reference>
<organism evidence="1 2">
    <name type="scientific">Romanomermis culicivorax</name>
    <name type="common">Nematode worm</name>
    <dbReference type="NCBI Taxonomy" id="13658"/>
    <lineage>
        <taxon>Eukaryota</taxon>
        <taxon>Metazoa</taxon>
        <taxon>Ecdysozoa</taxon>
        <taxon>Nematoda</taxon>
        <taxon>Enoplea</taxon>
        <taxon>Dorylaimia</taxon>
        <taxon>Mermithida</taxon>
        <taxon>Mermithoidea</taxon>
        <taxon>Mermithidae</taxon>
        <taxon>Romanomermis</taxon>
    </lineage>
</organism>
<dbReference type="WBParaSite" id="nRc.2.0.1.t34165-RA">
    <property type="protein sequence ID" value="nRc.2.0.1.t34165-RA"/>
    <property type="gene ID" value="nRc.2.0.1.g34165"/>
</dbReference>
<proteinExistence type="predicted"/>